<feature type="binding site" evidence="6">
    <location>
        <position position="7"/>
    </location>
    <ligand>
        <name>Mg(2+)</name>
        <dbReference type="ChEBI" id="CHEBI:18420"/>
        <label>1</label>
    </ligand>
</feature>
<dbReference type="InterPro" id="IPR020847">
    <property type="entry name" value="AP_endonuclease_F1_BS"/>
</dbReference>
<evidence type="ECO:0000256" key="4">
    <source>
        <dbReference type="ARBA" id="ARBA00022842"/>
    </source>
</evidence>
<dbReference type="InterPro" id="IPR037493">
    <property type="entry name" value="ExoIII-like"/>
</dbReference>
<dbReference type="PROSITE" id="PS51435">
    <property type="entry name" value="AP_NUCLEASE_F1_4"/>
    <property type="match status" value="1"/>
</dbReference>
<evidence type="ECO:0000313" key="10">
    <source>
        <dbReference type="Proteomes" id="UP000031433"/>
    </source>
</evidence>
<keyword evidence="6" id="KW-0464">Manganese</keyword>
<protein>
    <submittedName>
        <fullName evidence="9">Exodeoxyribonuclease III</fullName>
    </submittedName>
</protein>
<dbReference type="GO" id="GO:0006281">
    <property type="term" value="P:DNA repair"/>
    <property type="evidence" value="ECO:0007669"/>
    <property type="project" value="InterPro"/>
</dbReference>
<feature type="active site" description="Proton donor/acceptor" evidence="5">
    <location>
        <position position="152"/>
    </location>
</feature>
<evidence type="ECO:0000313" key="9">
    <source>
        <dbReference type="EMBL" id="KIE42461.1"/>
    </source>
</evidence>
<feature type="binding site" evidence="6">
    <location>
        <position position="261"/>
    </location>
    <ligand>
        <name>Mg(2+)</name>
        <dbReference type="ChEBI" id="CHEBI:18420"/>
        <label>1</label>
    </ligand>
</feature>
<feature type="site" description="Interaction with DNA substrate" evidence="7">
    <location>
        <position position="262"/>
    </location>
</feature>
<sequence>MKLVSFNVNGLRSRLHQLEELVRTHRPDIIGLQETKVQDVDFPLAAVQALGYHVIYHGQKTHHGVALLSLQPPRDIRLGLPGDGDEAQKRFIGATFDLSAGPPLRVINGYFPQGESRDHPVKFPAKERFYADVLAYLISSCDPDAPLAVMGDFNIAPVDPDIGIGADNAKRWLRTGKTSFLPEERAWFAALRDWGLHDSYRELYPHIDDRFSWFDYRSRGFESEPKRGLRIDHILLTRPLQQACRAAGIDYDIRAMEKPSDHCPVWVEVEV</sequence>
<keyword evidence="4 6" id="KW-0460">Magnesium</keyword>
<dbReference type="EMBL" id="JXBL01000001">
    <property type="protein sequence ID" value="KIE42461.1"/>
    <property type="molecule type" value="Genomic_DNA"/>
</dbReference>
<feature type="site" description="Transition state stabilizer" evidence="7">
    <location>
        <position position="154"/>
    </location>
</feature>
<evidence type="ECO:0000256" key="6">
    <source>
        <dbReference type="PIRSR" id="PIRSR604808-2"/>
    </source>
</evidence>
<comment type="caution">
    <text evidence="9">The sequence shown here is derived from an EMBL/GenBank/DDBJ whole genome shotgun (WGS) entry which is preliminary data.</text>
</comment>
<organism evidence="9 10">
    <name type="scientific">Geobacter soli</name>
    <dbReference type="NCBI Taxonomy" id="1510391"/>
    <lineage>
        <taxon>Bacteria</taxon>
        <taxon>Pseudomonadati</taxon>
        <taxon>Thermodesulfobacteriota</taxon>
        <taxon>Desulfuromonadia</taxon>
        <taxon>Geobacterales</taxon>
        <taxon>Geobacteraceae</taxon>
        <taxon>Geobacter</taxon>
    </lineage>
</organism>
<keyword evidence="3" id="KW-0378">Hydrolase</keyword>
<dbReference type="NCBIfam" id="NF008733">
    <property type="entry name" value="PRK11756.1"/>
    <property type="match status" value="1"/>
</dbReference>
<evidence type="ECO:0000256" key="7">
    <source>
        <dbReference type="PIRSR" id="PIRSR604808-3"/>
    </source>
</evidence>
<keyword evidence="2 6" id="KW-0479">Metal-binding</keyword>
<gene>
    <name evidence="9" type="ORF">SE37_07365</name>
</gene>
<dbReference type="GO" id="GO:0008311">
    <property type="term" value="F:double-stranded DNA 3'-5' DNA exonuclease activity"/>
    <property type="evidence" value="ECO:0007669"/>
    <property type="project" value="InterPro"/>
</dbReference>
<feature type="binding site" evidence="6">
    <location>
        <position position="152"/>
    </location>
    <ligand>
        <name>Mg(2+)</name>
        <dbReference type="ChEBI" id="CHEBI:18420"/>
        <label>1</label>
    </ligand>
</feature>
<dbReference type="Proteomes" id="UP000031433">
    <property type="component" value="Unassembled WGS sequence"/>
</dbReference>
<dbReference type="NCBIfam" id="TIGR00633">
    <property type="entry name" value="xth"/>
    <property type="match status" value="1"/>
</dbReference>
<dbReference type="Pfam" id="PF03372">
    <property type="entry name" value="Exo_endo_phos"/>
    <property type="match status" value="1"/>
</dbReference>
<keyword evidence="10" id="KW-1185">Reference proteome</keyword>
<accession>A0A0C1QWG1</accession>
<dbReference type="SUPFAM" id="SSF56219">
    <property type="entry name" value="DNase I-like"/>
    <property type="match status" value="1"/>
</dbReference>
<proteinExistence type="inferred from homology"/>
<feature type="domain" description="Endonuclease/exonuclease/phosphatase" evidence="8">
    <location>
        <begin position="4"/>
        <end position="262"/>
    </location>
</feature>
<feature type="site" description="Important for catalytic activity" evidence="7">
    <location>
        <position position="232"/>
    </location>
</feature>
<feature type="active site" description="Proton acceptor" evidence="5">
    <location>
        <position position="262"/>
    </location>
</feature>
<dbReference type="NCBIfam" id="TIGR00195">
    <property type="entry name" value="exoDNase_III"/>
    <property type="match status" value="1"/>
</dbReference>
<name>A0A0C1QWG1_9BACT</name>
<evidence type="ECO:0000256" key="5">
    <source>
        <dbReference type="PIRSR" id="PIRSR604808-1"/>
    </source>
</evidence>
<evidence type="ECO:0000259" key="8">
    <source>
        <dbReference type="Pfam" id="PF03372"/>
    </source>
</evidence>
<dbReference type="CDD" id="cd09086">
    <property type="entry name" value="ExoIII-like_AP-endo"/>
    <property type="match status" value="1"/>
</dbReference>
<reference evidence="9 10" key="1">
    <citation type="submission" date="2015-01" db="EMBL/GenBank/DDBJ databases">
        <title>Genome sequence of the anaerobic bacterium Geobacter soli GSS01, a dissimilatory Fe(III) reducer from soil.</title>
        <authorList>
            <person name="Yang G."/>
            <person name="Zhou S."/>
        </authorList>
    </citation>
    <scope>NUCLEOTIDE SEQUENCE [LARGE SCALE GENOMIC DNA]</scope>
    <source>
        <strain evidence="9 10">GSS01</strain>
    </source>
</reference>
<dbReference type="InterPro" id="IPR036691">
    <property type="entry name" value="Endo/exonu/phosph_ase_sf"/>
</dbReference>
<dbReference type="PANTHER" id="PTHR43250">
    <property type="entry name" value="EXODEOXYRIBONUCLEASE III"/>
    <property type="match status" value="1"/>
</dbReference>
<dbReference type="AlphaFoldDB" id="A0A0C1QWG1"/>
<dbReference type="GO" id="GO:0004519">
    <property type="term" value="F:endonuclease activity"/>
    <property type="evidence" value="ECO:0007669"/>
    <property type="project" value="InterPro"/>
</dbReference>
<feature type="binding site" evidence="6">
    <location>
        <position position="154"/>
    </location>
    <ligand>
        <name>Mg(2+)</name>
        <dbReference type="ChEBI" id="CHEBI:18420"/>
        <label>1</label>
    </ligand>
</feature>
<dbReference type="InterPro" id="IPR004808">
    <property type="entry name" value="AP_endonuc_1"/>
</dbReference>
<comment type="cofactor">
    <cofactor evidence="6">
        <name>Mg(2+)</name>
        <dbReference type="ChEBI" id="CHEBI:18420"/>
    </cofactor>
    <cofactor evidence="6">
        <name>Mn(2+)</name>
        <dbReference type="ChEBI" id="CHEBI:29035"/>
    </cofactor>
    <text evidence="6">Probably binds two magnesium or manganese ions per subunit.</text>
</comment>
<feature type="binding site" evidence="6">
    <location>
        <position position="262"/>
    </location>
    <ligand>
        <name>Mg(2+)</name>
        <dbReference type="ChEBI" id="CHEBI:18420"/>
        <label>1</label>
    </ligand>
</feature>
<dbReference type="GO" id="GO:0003677">
    <property type="term" value="F:DNA binding"/>
    <property type="evidence" value="ECO:0007669"/>
    <property type="project" value="InterPro"/>
</dbReference>
<evidence type="ECO:0000256" key="3">
    <source>
        <dbReference type="ARBA" id="ARBA00022801"/>
    </source>
</evidence>
<dbReference type="PANTHER" id="PTHR43250:SF2">
    <property type="entry name" value="EXODEOXYRIBONUCLEASE III"/>
    <property type="match status" value="1"/>
</dbReference>
<evidence type="ECO:0000256" key="2">
    <source>
        <dbReference type="ARBA" id="ARBA00022723"/>
    </source>
</evidence>
<dbReference type="Gene3D" id="3.60.10.10">
    <property type="entry name" value="Endonuclease/exonuclease/phosphatase"/>
    <property type="match status" value="1"/>
</dbReference>
<feature type="binding site" evidence="6">
    <location>
        <position position="34"/>
    </location>
    <ligand>
        <name>Mg(2+)</name>
        <dbReference type="ChEBI" id="CHEBI:18420"/>
        <label>1</label>
    </ligand>
</feature>
<dbReference type="InterPro" id="IPR005135">
    <property type="entry name" value="Endo/exonuclease/phosphatase"/>
</dbReference>
<dbReference type="PROSITE" id="PS00726">
    <property type="entry name" value="AP_NUCLEASE_F1_1"/>
    <property type="match status" value="1"/>
</dbReference>
<comment type="similarity">
    <text evidence="1">Belongs to the DNA repair enzymes AP/ExoA family.</text>
</comment>
<evidence type="ECO:0000256" key="1">
    <source>
        <dbReference type="ARBA" id="ARBA00007092"/>
    </source>
</evidence>
<feature type="active site" evidence="5">
    <location>
        <position position="110"/>
    </location>
</feature>
<dbReference type="GO" id="GO:0046872">
    <property type="term" value="F:metal ion binding"/>
    <property type="evidence" value="ECO:0007669"/>
    <property type="project" value="UniProtKB-KW"/>
</dbReference>
<dbReference type="RefSeq" id="WP_039645053.1">
    <property type="nucleotide sequence ID" value="NZ_JXBL01000001.1"/>
</dbReference>